<dbReference type="PANTHER" id="PTHR30629:SF2">
    <property type="entry name" value="PROPHAGE INTEGRASE INTS-RELATED"/>
    <property type="match status" value="1"/>
</dbReference>
<dbReference type="Gene3D" id="3.30.160.390">
    <property type="entry name" value="Integrase, DNA-binding domain"/>
    <property type="match status" value="1"/>
</dbReference>
<keyword evidence="3" id="KW-0233">DNA recombination</keyword>
<organism evidence="8 9">
    <name type="scientific">Caballeronia grimmiae</name>
    <dbReference type="NCBI Taxonomy" id="1071679"/>
    <lineage>
        <taxon>Bacteria</taxon>
        <taxon>Pseudomonadati</taxon>
        <taxon>Pseudomonadota</taxon>
        <taxon>Betaproteobacteria</taxon>
        <taxon>Burkholderiales</taxon>
        <taxon>Burkholderiaceae</taxon>
        <taxon>Caballeronia</taxon>
    </lineage>
</organism>
<reference evidence="10" key="3">
    <citation type="journal article" date="2019" name="Int. J. Syst. Evol. Microbiol.">
        <title>The Global Catalogue of Microorganisms (GCM) 10K type strain sequencing project: providing services to taxonomists for standard genome sequencing and annotation.</title>
        <authorList>
            <consortium name="The Broad Institute Genomics Platform"/>
            <consortium name="The Broad Institute Genome Sequencing Center for Infectious Disease"/>
            <person name="Wu L."/>
            <person name="Ma J."/>
        </authorList>
    </citation>
    <scope>NUCLEOTIDE SEQUENCE [LARGE SCALE GENOMIC DNA]</scope>
    <source>
        <strain evidence="10">CGMCC 1.11013</strain>
    </source>
</reference>
<evidence type="ECO:0000256" key="3">
    <source>
        <dbReference type="ARBA" id="ARBA00023172"/>
    </source>
</evidence>
<dbReference type="Pfam" id="PF13356">
    <property type="entry name" value="Arm-DNA-bind_3"/>
    <property type="match status" value="1"/>
</dbReference>
<dbReference type="InterPro" id="IPR011010">
    <property type="entry name" value="DNA_brk_join_enz"/>
</dbReference>
<evidence type="ECO:0000256" key="2">
    <source>
        <dbReference type="ARBA" id="ARBA00022908"/>
    </source>
</evidence>
<accession>A0A069PA44</accession>
<dbReference type="EMBL" id="BMEG01000005">
    <property type="protein sequence ID" value="GGD78410.1"/>
    <property type="molecule type" value="Genomic_DNA"/>
</dbReference>
<reference evidence="7" key="4">
    <citation type="submission" date="2024-05" db="EMBL/GenBank/DDBJ databases">
        <authorList>
            <person name="Sun Q."/>
            <person name="Zhou Y."/>
        </authorList>
    </citation>
    <scope>NUCLEOTIDE SEQUENCE</scope>
    <source>
        <strain evidence="7">CGMCC 1.11013</strain>
    </source>
</reference>
<dbReference type="Pfam" id="PF00589">
    <property type="entry name" value="Phage_integrase"/>
    <property type="match status" value="1"/>
</dbReference>
<dbReference type="EMBL" id="JFHE01000002">
    <property type="protein sequence ID" value="KDR36699.1"/>
    <property type="molecule type" value="Genomic_DNA"/>
</dbReference>
<dbReference type="Proteomes" id="UP000597138">
    <property type="component" value="Unassembled WGS sequence"/>
</dbReference>
<dbReference type="InterPro" id="IPR038488">
    <property type="entry name" value="Integrase_DNA-bd_sf"/>
</dbReference>
<dbReference type="STRING" id="1071679.BG57_09840"/>
<comment type="similarity">
    <text evidence="1">Belongs to the 'phage' integrase family.</text>
</comment>
<name>A0A069PA44_9BURK</name>
<dbReference type="SUPFAM" id="SSF56349">
    <property type="entry name" value="DNA breaking-rejoining enzymes"/>
    <property type="match status" value="1"/>
</dbReference>
<evidence type="ECO:0000259" key="5">
    <source>
        <dbReference type="Pfam" id="PF00589"/>
    </source>
</evidence>
<gene>
    <name evidence="8" type="ORF">BG57_09840</name>
    <name evidence="7" type="ORF">GCM10010985_36120</name>
</gene>
<evidence type="ECO:0000313" key="10">
    <source>
        <dbReference type="Proteomes" id="UP000597138"/>
    </source>
</evidence>
<sequence length="494" mass="56591">MQLSEQQLSKLTATDADRTLTDSPGVRGRVRAGVDGKISVSFLFRYRFDGKHRDAPLGTWPHKSLHDIRRAVLDAKTQLEAGIDLVGQKQEARKSLQLVSAARDKLLATQRQDIALAECSFKALFEAWLEDGTIAKNKDAMKSSVTRHLCMFLDRPAGTIFGDEFVPVLRAIASKTKSVAIALFRIIRRMYGWALTHSKWTTVIRFSPLAATKQHIITGQYLRKFNKRALRPHEIPLLDRRIQETHIPEDRAVWGKARMTPLPADSEHGIWILLGTMMRVGELCNSLRSYVNFERREWRLPPDIVKTENQHVIHLSDFVIGHLEKLFALSDSPWVMPHPDDPMQPMPPQLFSKRIGDRQKPRRARKTKTRQSPTWTGLDLPGGRWMLHDLRRTGASLMQEQMILPVVIERCLNHFQESDIRRTYQVYAYEPQMKEAWLVLGQYLDQLLNPTEPGIERRPVAPPPVPAEEDWEVLPAARHWRRSPSAVVIGKLPA</sequence>
<dbReference type="OrthoDB" id="9775880at2"/>
<dbReference type="GO" id="GO:0003677">
    <property type="term" value="F:DNA binding"/>
    <property type="evidence" value="ECO:0007669"/>
    <property type="project" value="InterPro"/>
</dbReference>
<dbReference type="AlphaFoldDB" id="A0A069PA44"/>
<reference evidence="8 9" key="2">
    <citation type="submission" date="2014-03" db="EMBL/GenBank/DDBJ databases">
        <title>Draft Genome Sequences of Four Burkholderia Strains.</title>
        <authorList>
            <person name="Liu X.Y."/>
            <person name="Li C.X."/>
            <person name="Xu J.H."/>
        </authorList>
    </citation>
    <scope>NUCLEOTIDE SEQUENCE [LARGE SCALE GENOMIC DNA]</scope>
    <source>
        <strain evidence="8 9">R27</strain>
    </source>
</reference>
<protein>
    <submittedName>
        <fullName evidence="8">Integrase</fullName>
    </submittedName>
</protein>
<evidence type="ECO:0000259" key="6">
    <source>
        <dbReference type="Pfam" id="PF13356"/>
    </source>
</evidence>
<proteinExistence type="inferred from homology"/>
<evidence type="ECO:0000313" key="8">
    <source>
        <dbReference type="EMBL" id="KDR36699.1"/>
    </source>
</evidence>
<dbReference type="RefSeq" id="WP_035959955.1">
    <property type="nucleotide sequence ID" value="NZ_BMEG01000005.1"/>
</dbReference>
<evidence type="ECO:0000256" key="1">
    <source>
        <dbReference type="ARBA" id="ARBA00008857"/>
    </source>
</evidence>
<comment type="caution">
    <text evidence="8">The sequence shown here is derived from an EMBL/GenBank/DDBJ whole genome shotgun (WGS) entry which is preliminary data.</text>
</comment>
<evidence type="ECO:0000256" key="4">
    <source>
        <dbReference type="SAM" id="MobiDB-lite"/>
    </source>
</evidence>
<dbReference type="InterPro" id="IPR025166">
    <property type="entry name" value="Integrase_DNA_bind_dom"/>
</dbReference>
<dbReference type="PANTHER" id="PTHR30629">
    <property type="entry name" value="PROPHAGE INTEGRASE"/>
    <property type="match status" value="1"/>
</dbReference>
<dbReference type="Proteomes" id="UP000027439">
    <property type="component" value="Unassembled WGS sequence"/>
</dbReference>
<dbReference type="InterPro" id="IPR050808">
    <property type="entry name" value="Phage_Integrase"/>
</dbReference>
<dbReference type="GO" id="GO:0015074">
    <property type="term" value="P:DNA integration"/>
    <property type="evidence" value="ECO:0007669"/>
    <property type="project" value="UniProtKB-KW"/>
</dbReference>
<evidence type="ECO:0000313" key="9">
    <source>
        <dbReference type="Proteomes" id="UP000027439"/>
    </source>
</evidence>
<keyword evidence="10" id="KW-1185">Reference proteome</keyword>
<dbReference type="InterPro" id="IPR002104">
    <property type="entry name" value="Integrase_catalytic"/>
</dbReference>
<dbReference type="Gene3D" id="1.10.443.10">
    <property type="entry name" value="Intergrase catalytic core"/>
    <property type="match status" value="1"/>
</dbReference>
<dbReference type="InterPro" id="IPR013762">
    <property type="entry name" value="Integrase-like_cat_sf"/>
</dbReference>
<dbReference type="eggNOG" id="COG0582">
    <property type="taxonomic scope" value="Bacteria"/>
</dbReference>
<feature type="domain" description="Integrase DNA-binding" evidence="6">
    <location>
        <begin position="4"/>
        <end position="92"/>
    </location>
</feature>
<feature type="domain" description="Tyr recombinase" evidence="5">
    <location>
        <begin position="266"/>
        <end position="424"/>
    </location>
</feature>
<feature type="region of interest" description="Disordered" evidence="4">
    <location>
        <begin position="352"/>
        <end position="375"/>
    </location>
</feature>
<reference evidence="7" key="1">
    <citation type="journal article" date="2014" name="Int. J. Syst. Evol. Microbiol.">
        <title>Complete genome of a new Firmicutes species belonging to the dominant human colonic microbiota ('Ruminococcus bicirculans') reveals two chromosomes and a selective capacity to utilize plant glucans.</title>
        <authorList>
            <consortium name="NISC Comparative Sequencing Program"/>
            <person name="Wegmann U."/>
            <person name="Louis P."/>
            <person name="Goesmann A."/>
            <person name="Henrissat B."/>
            <person name="Duncan S.H."/>
            <person name="Flint H.J."/>
        </authorList>
    </citation>
    <scope>NUCLEOTIDE SEQUENCE</scope>
    <source>
        <strain evidence="7">CGMCC 1.11013</strain>
    </source>
</reference>
<dbReference type="GO" id="GO:0006310">
    <property type="term" value="P:DNA recombination"/>
    <property type="evidence" value="ECO:0007669"/>
    <property type="project" value="UniProtKB-KW"/>
</dbReference>
<keyword evidence="2" id="KW-0229">DNA integration</keyword>
<evidence type="ECO:0000313" key="7">
    <source>
        <dbReference type="EMBL" id="GGD78410.1"/>
    </source>
</evidence>
<feature type="compositionally biased region" description="Basic residues" evidence="4">
    <location>
        <begin position="360"/>
        <end position="369"/>
    </location>
</feature>